<name>A0A0F9CT34_9ZZZZ</name>
<dbReference type="Pfam" id="PF03865">
    <property type="entry name" value="ShlB"/>
    <property type="match status" value="1"/>
</dbReference>
<evidence type="ECO:0000259" key="1">
    <source>
        <dbReference type="Pfam" id="PF03865"/>
    </source>
</evidence>
<accession>A0A0F9CT34</accession>
<feature type="domain" description="Haemolysin activator HlyB C-terminal" evidence="1">
    <location>
        <begin position="91"/>
        <end position="201"/>
    </location>
</feature>
<dbReference type="AlphaFoldDB" id="A0A0F9CT34"/>
<organism evidence="2">
    <name type="scientific">marine sediment metagenome</name>
    <dbReference type="NCBI Taxonomy" id="412755"/>
    <lineage>
        <taxon>unclassified sequences</taxon>
        <taxon>metagenomes</taxon>
        <taxon>ecological metagenomes</taxon>
    </lineage>
</organism>
<dbReference type="GO" id="GO:0046819">
    <property type="term" value="P:protein secretion by the type V secretion system"/>
    <property type="evidence" value="ECO:0007669"/>
    <property type="project" value="TreeGrafter"/>
</dbReference>
<dbReference type="EMBL" id="LAZR01042732">
    <property type="protein sequence ID" value="KKL08801.1"/>
    <property type="molecule type" value="Genomic_DNA"/>
</dbReference>
<dbReference type="InterPro" id="IPR005565">
    <property type="entry name" value="Hemolysn_activator_HlyB_C"/>
</dbReference>
<gene>
    <name evidence="2" type="ORF">LCGC14_2572220</name>
</gene>
<sequence length="248" mass="28717">HVPVQFNKNTTSEFIFGYDFKHTNNFLTFLKSEVFNNFIDISQFVFEFSKNGYDKFGISSCLFSIYASPGGMTKHNHNIDFRQEGYARGATYFYATLHLDRTINIYKDFLYALEFFAQASTNKLLPTEEISIGGFYTVRGYQENAVYGDYGFYARNEFRSPKICYPKNYKHYFQFIAFADVGFVSKVNDNVSDKNTSTLASVGPALRYVAHDSLILKLDYGVQLKKANRVFFAKSWHSRLHAYVSLQY</sequence>
<dbReference type="PANTHER" id="PTHR34597">
    <property type="entry name" value="SLR1661 PROTEIN"/>
    <property type="match status" value="1"/>
</dbReference>
<dbReference type="GO" id="GO:0098046">
    <property type="term" value="C:type V protein secretion system complex"/>
    <property type="evidence" value="ECO:0007669"/>
    <property type="project" value="TreeGrafter"/>
</dbReference>
<feature type="non-terminal residue" evidence="2">
    <location>
        <position position="1"/>
    </location>
</feature>
<dbReference type="InterPro" id="IPR051544">
    <property type="entry name" value="TPS_OM_transporter"/>
</dbReference>
<evidence type="ECO:0000313" key="2">
    <source>
        <dbReference type="EMBL" id="KKL08801.1"/>
    </source>
</evidence>
<dbReference type="GO" id="GO:0008320">
    <property type="term" value="F:protein transmembrane transporter activity"/>
    <property type="evidence" value="ECO:0007669"/>
    <property type="project" value="TreeGrafter"/>
</dbReference>
<dbReference type="Gene3D" id="2.40.160.50">
    <property type="entry name" value="membrane protein fhac: a member of the omp85/tpsb transporter family"/>
    <property type="match status" value="1"/>
</dbReference>
<protein>
    <recommendedName>
        <fullName evidence="1">Haemolysin activator HlyB C-terminal domain-containing protein</fullName>
    </recommendedName>
</protein>
<dbReference type="PANTHER" id="PTHR34597:SF3">
    <property type="entry name" value="OUTER MEMBRANE TRANSPORTER CDIB"/>
    <property type="match status" value="1"/>
</dbReference>
<reference evidence="2" key="1">
    <citation type="journal article" date="2015" name="Nature">
        <title>Complex archaea that bridge the gap between prokaryotes and eukaryotes.</title>
        <authorList>
            <person name="Spang A."/>
            <person name="Saw J.H."/>
            <person name="Jorgensen S.L."/>
            <person name="Zaremba-Niedzwiedzka K."/>
            <person name="Martijn J."/>
            <person name="Lind A.E."/>
            <person name="van Eijk R."/>
            <person name="Schleper C."/>
            <person name="Guy L."/>
            <person name="Ettema T.J."/>
        </authorList>
    </citation>
    <scope>NUCLEOTIDE SEQUENCE</scope>
</reference>
<proteinExistence type="predicted"/>
<comment type="caution">
    <text evidence="2">The sequence shown here is derived from an EMBL/GenBank/DDBJ whole genome shotgun (WGS) entry which is preliminary data.</text>
</comment>